<feature type="binding site" evidence="2">
    <location>
        <position position="361"/>
    </location>
    <ligand>
        <name>substrate</name>
    </ligand>
</feature>
<dbReference type="InterPro" id="IPR008220">
    <property type="entry name" value="HAT_MetX-like"/>
</dbReference>
<dbReference type="RefSeq" id="WP_102722740.1">
    <property type="nucleotide sequence ID" value="NZ_CP029701.1"/>
</dbReference>
<gene>
    <name evidence="5" type="primary">metX</name>
    <name evidence="2" type="synonym">metXA</name>
    <name evidence="5" type="ORF">DMI76_08890</name>
</gene>
<dbReference type="EMBL" id="CP029701">
    <property type="protein sequence ID" value="QHV63471.1"/>
    <property type="molecule type" value="Genomic_DNA"/>
</dbReference>
<keyword evidence="2" id="KW-0963">Cytoplasm</keyword>
<dbReference type="Gene3D" id="3.40.50.1820">
    <property type="entry name" value="alpha/beta hydrolase"/>
    <property type="match status" value="1"/>
</dbReference>
<organism evidence="5 6">
    <name type="scientific">Akkermansia massiliensis</name>
    <dbReference type="NCBI Taxonomy" id="2927224"/>
    <lineage>
        <taxon>Bacteria</taxon>
        <taxon>Pseudomonadati</taxon>
        <taxon>Verrucomicrobiota</taxon>
        <taxon>Verrucomicrobiia</taxon>
        <taxon>Verrucomicrobiales</taxon>
        <taxon>Akkermansiaceae</taxon>
        <taxon>Akkermansia</taxon>
    </lineage>
</organism>
<evidence type="ECO:0000313" key="6">
    <source>
        <dbReference type="Proteomes" id="UP000642553"/>
    </source>
</evidence>
<comment type="similarity">
    <text evidence="2">Belongs to the AB hydrolase superfamily. MetX family.</text>
</comment>
<dbReference type="Pfam" id="PF00561">
    <property type="entry name" value="Abhydrolase_1"/>
    <property type="match status" value="1"/>
</dbReference>
<comment type="pathway">
    <text evidence="2">Amino-acid biosynthesis; L-methionine biosynthesis via de novo pathway; O-acetyl-L-homoserine from L-homoserine: step 1/1.</text>
</comment>
<dbReference type="GO" id="GO:0004414">
    <property type="term" value="F:homoserine O-acetyltransferase activity"/>
    <property type="evidence" value="ECO:0007669"/>
    <property type="project" value="UniProtKB-UniRule"/>
</dbReference>
<sequence length="387" mass="42827">MQLPTVQTRFLDLPGSFSLRNGAVLDKVRVAYEQYGALTPEKDNVILLFHALSGSQHAYGYNPEVPGTGSLWKPENHEGWWNSIIGPGKPLDTDRFCIICANYLGGCYGTTGPASPSPADGLPYGSRFPHVEAADQARLQALLLDSLGIERIHLAGPSVGGLIALSFACQFPERVRSFISIGSGYRASIEHRLSLFEQILAIELDPDFRGGDYYQGPAPKKGLAFARIIGHKSFVYQEGLEQRARKEVGGKSGLLTWMTPTRSTQSYMLHQGTKFAERFDANAYIRIADMWAEFDIRDHAPDGTFKTALEGFRRAGIPALVFSIDTDCCFRPAEQQDFVAQLESARIPVEFHTIVSTKGHDSFLLEPELYAEPIRRILAEGHPEHTP</sequence>
<feature type="active site" evidence="2 3">
    <location>
        <position position="327"/>
    </location>
</feature>
<comment type="subunit">
    <text evidence="2">Homodimer.</text>
</comment>
<evidence type="ECO:0000256" key="1">
    <source>
        <dbReference type="ARBA" id="ARBA00022679"/>
    </source>
</evidence>
<reference evidence="5" key="1">
    <citation type="submission" date="2018-05" db="EMBL/GenBank/DDBJ databases">
        <title>Complete genome sequnece of Akkermansia muciniphila EB-AMDK-40.</title>
        <authorList>
            <person name="Nam Y.-D."/>
            <person name="Chung W.-H."/>
            <person name="Park Y.S."/>
            <person name="Kang J."/>
        </authorList>
    </citation>
    <scope>NUCLEOTIDE SEQUENCE</scope>
    <source>
        <strain evidence="5">EB-AMDK-40</strain>
    </source>
</reference>
<dbReference type="PANTHER" id="PTHR32268:SF11">
    <property type="entry name" value="HOMOSERINE O-ACETYLTRANSFERASE"/>
    <property type="match status" value="1"/>
</dbReference>
<comment type="subcellular location">
    <subcellularLocation>
        <location evidence="2">Cytoplasm</location>
    </subcellularLocation>
</comment>
<evidence type="ECO:0000259" key="4">
    <source>
        <dbReference type="Pfam" id="PF00561"/>
    </source>
</evidence>
<evidence type="ECO:0000256" key="2">
    <source>
        <dbReference type="HAMAP-Rule" id="MF_00296"/>
    </source>
</evidence>
<keyword evidence="2" id="KW-0486">Methionine biosynthesis</keyword>
<dbReference type="GO" id="GO:0009092">
    <property type="term" value="P:homoserine metabolic process"/>
    <property type="evidence" value="ECO:0007669"/>
    <property type="project" value="TreeGrafter"/>
</dbReference>
<dbReference type="AlphaFoldDB" id="A0AAE6TCQ1"/>
<dbReference type="SUPFAM" id="SSF53474">
    <property type="entry name" value="alpha/beta-Hydrolases"/>
    <property type="match status" value="1"/>
</dbReference>
<keyword evidence="2" id="KW-0028">Amino-acid biosynthesis</keyword>
<evidence type="ECO:0000256" key="3">
    <source>
        <dbReference type="PIRSR" id="PIRSR000443-1"/>
    </source>
</evidence>
<dbReference type="PIRSF" id="PIRSF000443">
    <property type="entry name" value="Homoser_Ac_trans"/>
    <property type="match status" value="1"/>
</dbReference>
<comment type="function">
    <text evidence="2">Transfers an acetyl group from acetyl-CoA to L-homoserine, forming acetyl-L-homoserine.</text>
</comment>
<dbReference type="InterPro" id="IPR029058">
    <property type="entry name" value="AB_hydrolase_fold"/>
</dbReference>
<feature type="active site" evidence="2 3">
    <location>
        <position position="360"/>
    </location>
</feature>
<evidence type="ECO:0000313" key="5">
    <source>
        <dbReference type="EMBL" id="QHV63471.1"/>
    </source>
</evidence>
<comment type="caution">
    <text evidence="2">Lacks conserved residue(s) required for the propagation of feature annotation.</text>
</comment>
<dbReference type="GO" id="GO:0009086">
    <property type="term" value="P:methionine biosynthetic process"/>
    <property type="evidence" value="ECO:0007669"/>
    <property type="project" value="UniProtKB-UniRule"/>
</dbReference>
<name>A0AAE6TCQ1_9BACT</name>
<dbReference type="GO" id="GO:0005737">
    <property type="term" value="C:cytoplasm"/>
    <property type="evidence" value="ECO:0007669"/>
    <property type="project" value="UniProtKB-SubCell"/>
</dbReference>
<dbReference type="HAMAP" id="MF_00296">
    <property type="entry name" value="MetX_acyltransf"/>
    <property type="match status" value="1"/>
</dbReference>
<keyword evidence="2" id="KW-0012">Acyltransferase</keyword>
<dbReference type="PANTHER" id="PTHR32268">
    <property type="entry name" value="HOMOSERINE O-ACETYLTRANSFERASE"/>
    <property type="match status" value="1"/>
</dbReference>
<dbReference type="EC" id="2.3.1.31" evidence="2"/>
<feature type="domain" description="AB hydrolase-1" evidence="4">
    <location>
        <begin position="45"/>
        <end position="367"/>
    </location>
</feature>
<proteinExistence type="inferred from homology"/>
<accession>A0AAE6TCQ1</accession>
<protein>
    <recommendedName>
        <fullName evidence="2">Homoserine O-acetyltransferase</fullName>
        <shortName evidence="2">HAT</shortName>
        <ecNumber evidence="2">2.3.1.31</ecNumber>
    </recommendedName>
    <alternativeName>
        <fullName evidence="2">Homoserine transacetylase</fullName>
        <shortName evidence="2">HTA</shortName>
    </alternativeName>
</protein>
<dbReference type="InterPro" id="IPR000073">
    <property type="entry name" value="AB_hydrolase_1"/>
</dbReference>
<keyword evidence="1 2" id="KW-0808">Transferase</keyword>
<dbReference type="Proteomes" id="UP000642553">
    <property type="component" value="Chromosome"/>
</dbReference>
<feature type="active site" description="Nucleophile" evidence="2 3">
    <location>
        <position position="158"/>
    </location>
</feature>
<dbReference type="NCBIfam" id="TIGR01392">
    <property type="entry name" value="homoserO_Ac_trn"/>
    <property type="match status" value="1"/>
</dbReference>
<comment type="catalytic activity">
    <reaction evidence="2">
        <text>L-homoserine + acetyl-CoA = O-acetyl-L-homoserine + CoA</text>
        <dbReference type="Rhea" id="RHEA:13701"/>
        <dbReference type="ChEBI" id="CHEBI:57287"/>
        <dbReference type="ChEBI" id="CHEBI:57288"/>
        <dbReference type="ChEBI" id="CHEBI:57476"/>
        <dbReference type="ChEBI" id="CHEBI:57716"/>
        <dbReference type="EC" id="2.3.1.31"/>
    </reaction>
</comment>
<feature type="binding site" evidence="2">
    <location>
        <position position="227"/>
    </location>
    <ligand>
        <name>substrate</name>
    </ligand>
</feature>